<evidence type="ECO:0000256" key="1">
    <source>
        <dbReference type="SAM" id="MobiDB-lite"/>
    </source>
</evidence>
<dbReference type="PROSITE" id="PS51154">
    <property type="entry name" value="MACRO"/>
    <property type="match status" value="2"/>
</dbReference>
<feature type="compositionally biased region" description="Polar residues" evidence="1">
    <location>
        <begin position="196"/>
        <end position="206"/>
    </location>
</feature>
<dbReference type="AlphaFoldDB" id="K1QL03"/>
<dbReference type="HOGENOM" id="CLU_440929_0_0_1"/>
<sequence length="620" mass="69783">MSKTQRAKASQSMNLDDVGIKTFEQEDSRVLVTLFEEKLQLLGKSDDHITINVNKNIPRVSISSDKGHSYAENKYKEITKWCSDLKEDVIKVDKSNLDEQKKVRDHLESNEIYFTESHLSNACLFRLKTITQSVMDNCMLELHRLLGRSYQKSQKGTEYRATVLEGNFVEKEKKGKSSLRQHTSQNDQRDIDAKQTPESSKNQAGSLRTEKATHVHMKQSYVKGKLDVQLTNGLRFMVYVHDITSAPVEAIVNPANEDLANTGGCAYIISTAAGPKFESDCKEIIRKRRRIKVTENEISGPGKLPFMCIINAVGPQWASYDNNHKAKCLDDLFLTIKRILVTSEKAKIKSVAIPPISSGIFGVPKELCAPMYVRAVVEFDAKNRTFLQEVHIVDLSDEILDLTCTAYQLYTGNTKSLEPKTILKKYEEKSTKENASKQAKTLGRDPAQNLCIHIKNDNEKAIFEMGSGVRILIYRDDLVKLKGIGTLVSAENSAFTGSGTLAQSILQRAGPSYVKHHDQVQLDSRKKRISKGSTIALDAGKLDYRFVIHAVVSRFSEDADRKKDELVDLKITTLNVLRHADYLCTSEKKSKNLEKIAMPLLGAGMYIHRIFFRSLVLICL</sequence>
<dbReference type="PANTHER" id="PTHR11106:SF111">
    <property type="entry name" value="MACRO DOMAIN-CONTAINING PROTEIN"/>
    <property type="match status" value="1"/>
</dbReference>
<feature type="domain" description="Macro" evidence="2">
    <location>
        <begin position="223"/>
        <end position="411"/>
    </location>
</feature>
<dbReference type="InterPro" id="IPR002589">
    <property type="entry name" value="Macro_dom"/>
</dbReference>
<dbReference type="SMART" id="SM00506">
    <property type="entry name" value="A1pp"/>
    <property type="match status" value="2"/>
</dbReference>
<feature type="region of interest" description="Disordered" evidence="1">
    <location>
        <begin position="172"/>
        <end position="212"/>
    </location>
</feature>
<protein>
    <submittedName>
        <fullName evidence="3">Poly [ADP-ribose] polymerase 14</fullName>
    </submittedName>
</protein>
<dbReference type="PANTHER" id="PTHR11106">
    <property type="entry name" value="GANGLIOSIDE INDUCED DIFFERENTIATION ASSOCIATED PROTEIN 2-RELATED"/>
    <property type="match status" value="1"/>
</dbReference>
<dbReference type="EMBL" id="JH818671">
    <property type="protein sequence ID" value="EKC29465.1"/>
    <property type="molecule type" value="Genomic_DNA"/>
</dbReference>
<evidence type="ECO:0000313" key="3">
    <source>
        <dbReference type="EMBL" id="EKC29465.1"/>
    </source>
</evidence>
<accession>K1QL03</accession>
<feature type="domain" description="Macro" evidence="2">
    <location>
        <begin position="458"/>
        <end position="620"/>
    </location>
</feature>
<evidence type="ECO:0000259" key="2">
    <source>
        <dbReference type="PROSITE" id="PS51154"/>
    </source>
</evidence>
<name>K1QL03_MAGGI</name>
<dbReference type="CDD" id="cd02907">
    <property type="entry name" value="Macro_Af1521_BAL-like"/>
    <property type="match status" value="1"/>
</dbReference>
<dbReference type="Gene3D" id="3.40.220.10">
    <property type="entry name" value="Leucine Aminopeptidase, subunit E, domain 1"/>
    <property type="match status" value="2"/>
</dbReference>
<gene>
    <name evidence="3" type="ORF">CGI_10025472</name>
</gene>
<dbReference type="Pfam" id="PF01661">
    <property type="entry name" value="Macro"/>
    <property type="match status" value="2"/>
</dbReference>
<dbReference type="InParanoid" id="K1QL03"/>
<reference evidence="3" key="1">
    <citation type="journal article" date="2012" name="Nature">
        <title>The oyster genome reveals stress adaptation and complexity of shell formation.</title>
        <authorList>
            <person name="Zhang G."/>
            <person name="Fang X."/>
            <person name="Guo X."/>
            <person name="Li L."/>
            <person name="Luo R."/>
            <person name="Xu F."/>
            <person name="Yang P."/>
            <person name="Zhang L."/>
            <person name="Wang X."/>
            <person name="Qi H."/>
            <person name="Xiong Z."/>
            <person name="Que H."/>
            <person name="Xie Y."/>
            <person name="Holland P.W."/>
            <person name="Paps J."/>
            <person name="Zhu Y."/>
            <person name="Wu F."/>
            <person name="Chen Y."/>
            <person name="Wang J."/>
            <person name="Peng C."/>
            <person name="Meng J."/>
            <person name="Yang L."/>
            <person name="Liu J."/>
            <person name="Wen B."/>
            <person name="Zhang N."/>
            <person name="Huang Z."/>
            <person name="Zhu Q."/>
            <person name="Feng Y."/>
            <person name="Mount A."/>
            <person name="Hedgecock D."/>
            <person name="Xu Z."/>
            <person name="Liu Y."/>
            <person name="Domazet-Loso T."/>
            <person name="Du Y."/>
            <person name="Sun X."/>
            <person name="Zhang S."/>
            <person name="Liu B."/>
            <person name="Cheng P."/>
            <person name="Jiang X."/>
            <person name="Li J."/>
            <person name="Fan D."/>
            <person name="Wang W."/>
            <person name="Fu W."/>
            <person name="Wang T."/>
            <person name="Wang B."/>
            <person name="Zhang J."/>
            <person name="Peng Z."/>
            <person name="Li Y."/>
            <person name="Li N."/>
            <person name="Wang J."/>
            <person name="Chen M."/>
            <person name="He Y."/>
            <person name="Tan F."/>
            <person name="Song X."/>
            <person name="Zheng Q."/>
            <person name="Huang R."/>
            <person name="Yang H."/>
            <person name="Du X."/>
            <person name="Chen L."/>
            <person name="Yang M."/>
            <person name="Gaffney P.M."/>
            <person name="Wang S."/>
            <person name="Luo L."/>
            <person name="She Z."/>
            <person name="Ming Y."/>
            <person name="Huang W."/>
            <person name="Zhang S."/>
            <person name="Huang B."/>
            <person name="Zhang Y."/>
            <person name="Qu T."/>
            <person name="Ni P."/>
            <person name="Miao G."/>
            <person name="Wang J."/>
            <person name="Wang Q."/>
            <person name="Steinberg C.E."/>
            <person name="Wang H."/>
            <person name="Li N."/>
            <person name="Qian L."/>
            <person name="Zhang G."/>
            <person name="Li Y."/>
            <person name="Yang H."/>
            <person name="Liu X."/>
            <person name="Wang J."/>
            <person name="Yin Y."/>
            <person name="Wang J."/>
        </authorList>
    </citation>
    <scope>NUCLEOTIDE SEQUENCE [LARGE SCALE GENOMIC DNA]</scope>
    <source>
        <strain evidence="3">05x7-T-G4-1.051#20</strain>
    </source>
</reference>
<dbReference type="SUPFAM" id="SSF52949">
    <property type="entry name" value="Macro domain-like"/>
    <property type="match status" value="2"/>
</dbReference>
<dbReference type="InterPro" id="IPR043472">
    <property type="entry name" value="Macro_dom-like"/>
</dbReference>
<proteinExistence type="predicted"/>
<organism evidence="3">
    <name type="scientific">Magallana gigas</name>
    <name type="common">Pacific oyster</name>
    <name type="synonym">Crassostrea gigas</name>
    <dbReference type="NCBI Taxonomy" id="29159"/>
    <lineage>
        <taxon>Eukaryota</taxon>
        <taxon>Metazoa</taxon>
        <taxon>Spiralia</taxon>
        <taxon>Lophotrochozoa</taxon>
        <taxon>Mollusca</taxon>
        <taxon>Bivalvia</taxon>
        <taxon>Autobranchia</taxon>
        <taxon>Pteriomorphia</taxon>
        <taxon>Ostreida</taxon>
        <taxon>Ostreoidea</taxon>
        <taxon>Ostreidae</taxon>
        <taxon>Magallana</taxon>
    </lineage>
</organism>